<sequence>MAREFVVSANDIGQERCLFLEKFLGLLRGRAIPGWVRGPAAITPETGRSGETVFCRLSVCLVCPVSCLAGWGFGVNITYSEG</sequence>
<dbReference type="VEuPathDB" id="FungiDB:BO70DRAFT_361586"/>
<name>A0A317WAU1_9EURO</name>
<accession>A0A317WAU1</accession>
<proteinExistence type="predicted"/>
<reference evidence="1 2" key="1">
    <citation type="submission" date="2016-12" db="EMBL/GenBank/DDBJ databases">
        <title>The genomes of Aspergillus section Nigri reveals drivers in fungal speciation.</title>
        <authorList>
            <consortium name="DOE Joint Genome Institute"/>
            <person name="Vesth T.C."/>
            <person name="Nybo J."/>
            <person name="Theobald S."/>
            <person name="Brandl J."/>
            <person name="Frisvad J.C."/>
            <person name="Nielsen K.F."/>
            <person name="Lyhne E.K."/>
            <person name="Kogle M.E."/>
            <person name="Kuo A."/>
            <person name="Riley R."/>
            <person name="Clum A."/>
            <person name="Nolan M."/>
            <person name="Lipzen A."/>
            <person name="Salamov A."/>
            <person name="Henrissat B."/>
            <person name="Wiebenga A."/>
            <person name="De Vries R.P."/>
            <person name="Grigoriev I.V."/>
            <person name="Mortensen U.H."/>
            <person name="Andersen M.R."/>
            <person name="Baker S.E."/>
        </authorList>
    </citation>
    <scope>NUCLEOTIDE SEQUENCE [LARGE SCALE GENOMIC DNA]</scope>
    <source>
        <strain evidence="1 2">CBS 117.55</strain>
    </source>
</reference>
<dbReference type="GeneID" id="37065316"/>
<dbReference type="EMBL" id="MSFL01000010">
    <property type="protein sequence ID" value="PWY83463.1"/>
    <property type="molecule type" value="Genomic_DNA"/>
</dbReference>
<comment type="caution">
    <text evidence="1">The sequence shown here is derived from an EMBL/GenBank/DDBJ whole genome shotgun (WGS) entry which is preliminary data.</text>
</comment>
<organism evidence="1 2">
    <name type="scientific">Aspergillus heteromorphus CBS 117.55</name>
    <dbReference type="NCBI Taxonomy" id="1448321"/>
    <lineage>
        <taxon>Eukaryota</taxon>
        <taxon>Fungi</taxon>
        <taxon>Dikarya</taxon>
        <taxon>Ascomycota</taxon>
        <taxon>Pezizomycotina</taxon>
        <taxon>Eurotiomycetes</taxon>
        <taxon>Eurotiomycetidae</taxon>
        <taxon>Eurotiales</taxon>
        <taxon>Aspergillaceae</taxon>
        <taxon>Aspergillus</taxon>
        <taxon>Aspergillus subgen. Circumdati</taxon>
    </lineage>
</organism>
<dbReference type="Proteomes" id="UP000247233">
    <property type="component" value="Unassembled WGS sequence"/>
</dbReference>
<keyword evidence="2" id="KW-1185">Reference proteome</keyword>
<protein>
    <submittedName>
        <fullName evidence="1">Uncharacterized protein</fullName>
    </submittedName>
</protein>
<evidence type="ECO:0000313" key="1">
    <source>
        <dbReference type="EMBL" id="PWY83463.1"/>
    </source>
</evidence>
<dbReference type="RefSeq" id="XP_025399906.1">
    <property type="nucleotide sequence ID" value="XM_025543079.1"/>
</dbReference>
<dbReference type="AlphaFoldDB" id="A0A317WAU1"/>
<gene>
    <name evidence="1" type="ORF">BO70DRAFT_361586</name>
</gene>
<evidence type="ECO:0000313" key="2">
    <source>
        <dbReference type="Proteomes" id="UP000247233"/>
    </source>
</evidence>